<keyword evidence="1" id="KW-1133">Transmembrane helix</keyword>
<keyword evidence="1" id="KW-0812">Transmembrane</keyword>
<gene>
    <name evidence="2" type="ORF">I7412_07890</name>
</gene>
<protein>
    <submittedName>
        <fullName evidence="2">DUF1353 domain-containing protein</fullName>
    </submittedName>
</protein>
<reference evidence="2" key="1">
    <citation type="submission" date="2020-12" db="EMBL/GenBank/DDBJ databases">
        <title>Genomic characterization of non-nitrogen-fixing Frankia strains.</title>
        <authorList>
            <person name="Carlos-Shanley C."/>
            <person name="Guerra T."/>
            <person name="Hahn D."/>
        </authorList>
    </citation>
    <scope>NUCLEOTIDE SEQUENCE</scope>
    <source>
        <strain evidence="2">CN6</strain>
    </source>
</reference>
<dbReference type="RefSeq" id="WP_203001747.1">
    <property type="nucleotide sequence ID" value="NZ_JADWYU010000219.1"/>
</dbReference>
<dbReference type="EMBL" id="JAEACQ010000155">
    <property type="protein sequence ID" value="MBL7627087.1"/>
    <property type="molecule type" value="Genomic_DNA"/>
</dbReference>
<organism evidence="2 3">
    <name type="scientific">Frankia nepalensis</name>
    <dbReference type="NCBI Taxonomy" id="1836974"/>
    <lineage>
        <taxon>Bacteria</taxon>
        <taxon>Bacillati</taxon>
        <taxon>Actinomycetota</taxon>
        <taxon>Actinomycetes</taxon>
        <taxon>Frankiales</taxon>
        <taxon>Frankiaceae</taxon>
        <taxon>Frankia</taxon>
    </lineage>
</organism>
<accession>A0A937RC28</accession>
<comment type="caution">
    <text evidence="2">The sequence shown here is derived from an EMBL/GenBank/DDBJ whole genome shotgun (WGS) entry which is preliminary data.</text>
</comment>
<dbReference type="InterPro" id="IPR010767">
    <property type="entry name" value="Phage_CGC-2007_Cje0229"/>
</dbReference>
<sequence length="324" mass="34257">MDGWIGFFDADAEVDAAARDVHGATAAATPTGEIVLVLRQVGNEFQIARRFGYWDPAYDKPFIVPRDPAAFRTDLASIPPMFAWLVPGLGSHLPAVLLHDGLIVTDGEAATHDGPSVTREEADRIFRDAMKHLGTPFVRRWLIWTAVALATMWVAPRRRAWWRALMVLTGTVVVGLGGLATLDLLDVWDVLPWMGDRPWWAELGLGAACAVGVPAALAAGWGRRWRIAAITGVAVALLLHVTLAVVAATGIYWVLERIASARENLLPNVAKNLENAAREAAEAPAVPAEPATAPPGSAAVLAGPVAVPAGSEPALAPSTAAPPG</sequence>
<keyword evidence="1" id="KW-0472">Membrane</keyword>
<keyword evidence="3" id="KW-1185">Reference proteome</keyword>
<feature type="transmembrane region" description="Helical" evidence="1">
    <location>
        <begin position="137"/>
        <end position="155"/>
    </location>
</feature>
<dbReference type="AlphaFoldDB" id="A0A937RC28"/>
<feature type="transmembrane region" description="Helical" evidence="1">
    <location>
        <begin position="203"/>
        <end position="221"/>
    </location>
</feature>
<evidence type="ECO:0000256" key="1">
    <source>
        <dbReference type="SAM" id="Phobius"/>
    </source>
</evidence>
<feature type="transmembrane region" description="Helical" evidence="1">
    <location>
        <begin position="227"/>
        <end position="255"/>
    </location>
</feature>
<dbReference type="Proteomes" id="UP000604475">
    <property type="component" value="Unassembled WGS sequence"/>
</dbReference>
<feature type="transmembrane region" description="Helical" evidence="1">
    <location>
        <begin position="161"/>
        <end position="182"/>
    </location>
</feature>
<proteinExistence type="predicted"/>
<name>A0A937RC28_9ACTN</name>
<dbReference type="Pfam" id="PF07087">
    <property type="entry name" value="DUF1353"/>
    <property type="match status" value="1"/>
</dbReference>
<evidence type="ECO:0000313" key="2">
    <source>
        <dbReference type="EMBL" id="MBL7627087.1"/>
    </source>
</evidence>
<evidence type="ECO:0000313" key="3">
    <source>
        <dbReference type="Proteomes" id="UP000604475"/>
    </source>
</evidence>